<dbReference type="PANTHER" id="PTHR30024:SF47">
    <property type="entry name" value="TAURINE-BINDING PERIPLASMIC PROTEIN"/>
    <property type="match status" value="1"/>
</dbReference>
<evidence type="ECO:0000256" key="4">
    <source>
        <dbReference type="SAM" id="SignalP"/>
    </source>
</evidence>
<reference evidence="6" key="2">
    <citation type="submission" date="2023-02" db="EMBL/GenBank/DDBJ databases">
        <authorList>
            <person name="Sun Q."/>
            <person name="Mori K."/>
        </authorList>
    </citation>
    <scope>NUCLEOTIDE SEQUENCE</scope>
    <source>
        <strain evidence="6">NBRC 112290</strain>
    </source>
</reference>
<feature type="signal peptide" evidence="4">
    <location>
        <begin position="1"/>
        <end position="23"/>
    </location>
</feature>
<comment type="caution">
    <text evidence="6">The sequence shown here is derived from an EMBL/GenBank/DDBJ whole genome shotgun (WGS) entry which is preliminary data.</text>
</comment>
<dbReference type="AlphaFoldDB" id="A0AA37XGN8"/>
<dbReference type="InterPro" id="IPR015168">
    <property type="entry name" value="SsuA/THI5"/>
</dbReference>
<protein>
    <recommendedName>
        <fullName evidence="5">SsuA/THI5-like domain-containing protein</fullName>
    </recommendedName>
</protein>
<comment type="subcellular location">
    <subcellularLocation>
        <location evidence="1">Periplasm</location>
    </subcellularLocation>
</comment>
<accession>A0AA37XGN8</accession>
<feature type="domain" description="SsuA/THI5-like" evidence="5">
    <location>
        <begin position="56"/>
        <end position="269"/>
    </location>
</feature>
<keyword evidence="3 4" id="KW-0732">Signal</keyword>
<keyword evidence="7" id="KW-1185">Reference proteome</keyword>
<dbReference type="SUPFAM" id="SSF53850">
    <property type="entry name" value="Periplasmic binding protein-like II"/>
    <property type="match status" value="1"/>
</dbReference>
<evidence type="ECO:0000259" key="5">
    <source>
        <dbReference type="Pfam" id="PF09084"/>
    </source>
</evidence>
<dbReference type="Pfam" id="PF09084">
    <property type="entry name" value="NMT1"/>
    <property type="match status" value="1"/>
</dbReference>
<evidence type="ECO:0000256" key="3">
    <source>
        <dbReference type="ARBA" id="ARBA00022729"/>
    </source>
</evidence>
<dbReference type="GO" id="GO:0042597">
    <property type="term" value="C:periplasmic space"/>
    <property type="evidence" value="ECO:0007669"/>
    <property type="project" value="UniProtKB-SubCell"/>
</dbReference>
<dbReference type="EMBL" id="BSUM01000001">
    <property type="protein sequence ID" value="GMA32823.1"/>
    <property type="molecule type" value="Genomic_DNA"/>
</dbReference>
<gene>
    <name evidence="6" type="ORF">GCM10025875_28150</name>
</gene>
<organism evidence="6 7">
    <name type="scientific">Litorihabitans aurantiacus</name>
    <dbReference type="NCBI Taxonomy" id="1930061"/>
    <lineage>
        <taxon>Bacteria</taxon>
        <taxon>Bacillati</taxon>
        <taxon>Actinomycetota</taxon>
        <taxon>Actinomycetes</taxon>
        <taxon>Micrococcales</taxon>
        <taxon>Beutenbergiaceae</taxon>
        <taxon>Litorihabitans</taxon>
    </lineage>
</organism>
<dbReference type="PANTHER" id="PTHR30024">
    <property type="entry name" value="ALIPHATIC SULFONATES-BINDING PROTEIN-RELATED"/>
    <property type="match status" value="1"/>
</dbReference>
<evidence type="ECO:0000256" key="2">
    <source>
        <dbReference type="ARBA" id="ARBA00010742"/>
    </source>
</evidence>
<dbReference type="Gene3D" id="3.40.190.10">
    <property type="entry name" value="Periplasmic binding protein-like II"/>
    <property type="match status" value="2"/>
</dbReference>
<dbReference type="Proteomes" id="UP001157161">
    <property type="component" value="Unassembled WGS sequence"/>
</dbReference>
<sequence>MSHHPRTRVALGLLMAGSLTAVAACSGGADSAAGSAGADGELTPVSIGTIPAILSAPLFVGIEEGIFEEHGLDVEVNFADGGAAVIPSVLSGENQFGYSNTVSLLAAFGEGLPLSLAHSAWAPHGELELDDHAVLVLPDSGITEPADLEGKNIAVNTLQNIGEVHIRQVFENLDLDADTLSWTQLPFADMSEALRRGDVDAIWVSEPFVAPALEEGWVRVISPGAQSFPEEVSGYYTTSRQFAESDPEVVAAFREAMAEVNEFAEENPELVREAATSQMGIDADVAAVVNLPMFPNDLDTQPLQDYAAAAVRFGILAGEPEDYDALIAPSS</sequence>
<name>A0AA37XGN8_9MICO</name>
<comment type="similarity">
    <text evidence="2">Belongs to the bacterial solute-binding protein SsuA/TauA family.</text>
</comment>
<proteinExistence type="inferred from homology"/>
<dbReference type="RefSeq" id="WP_284251516.1">
    <property type="nucleotide sequence ID" value="NZ_BSUM01000001.1"/>
</dbReference>
<feature type="chain" id="PRO_5041324669" description="SsuA/THI5-like domain-containing protein" evidence="4">
    <location>
        <begin position="24"/>
        <end position="331"/>
    </location>
</feature>
<evidence type="ECO:0000313" key="7">
    <source>
        <dbReference type="Proteomes" id="UP001157161"/>
    </source>
</evidence>
<evidence type="ECO:0000313" key="6">
    <source>
        <dbReference type="EMBL" id="GMA32823.1"/>
    </source>
</evidence>
<dbReference type="PROSITE" id="PS51257">
    <property type="entry name" value="PROKAR_LIPOPROTEIN"/>
    <property type="match status" value="1"/>
</dbReference>
<evidence type="ECO:0000256" key="1">
    <source>
        <dbReference type="ARBA" id="ARBA00004418"/>
    </source>
</evidence>
<reference evidence="6" key="1">
    <citation type="journal article" date="2014" name="Int. J. Syst. Evol. Microbiol.">
        <title>Complete genome sequence of Corynebacterium casei LMG S-19264T (=DSM 44701T), isolated from a smear-ripened cheese.</title>
        <authorList>
            <consortium name="US DOE Joint Genome Institute (JGI-PGF)"/>
            <person name="Walter F."/>
            <person name="Albersmeier A."/>
            <person name="Kalinowski J."/>
            <person name="Ruckert C."/>
        </authorList>
    </citation>
    <scope>NUCLEOTIDE SEQUENCE</scope>
    <source>
        <strain evidence="6">NBRC 112290</strain>
    </source>
</reference>